<keyword evidence="2" id="KW-0238">DNA-binding</keyword>
<evidence type="ECO:0000313" key="7">
    <source>
        <dbReference type="Proteomes" id="UP000219182"/>
    </source>
</evidence>
<dbReference type="GO" id="GO:0003677">
    <property type="term" value="F:DNA binding"/>
    <property type="evidence" value="ECO:0007669"/>
    <property type="project" value="UniProtKB-KW"/>
</dbReference>
<dbReference type="GO" id="GO:1901135">
    <property type="term" value="P:carbohydrate derivative metabolic process"/>
    <property type="evidence" value="ECO:0007669"/>
    <property type="project" value="InterPro"/>
</dbReference>
<dbReference type="SUPFAM" id="SSF46689">
    <property type="entry name" value="Homeodomain-like"/>
    <property type="match status" value="1"/>
</dbReference>
<dbReference type="InterPro" id="IPR047640">
    <property type="entry name" value="RpiR-like"/>
</dbReference>
<protein>
    <submittedName>
        <fullName evidence="6">RpiR family transcriptional regulator</fullName>
    </submittedName>
</protein>
<evidence type="ECO:0000256" key="1">
    <source>
        <dbReference type="ARBA" id="ARBA00023015"/>
    </source>
</evidence>
<dbReference type="InterPro" id="IPR046348">
    <property type="entry name" value="SIS_dom_sf"/>
</dbReference>
<dbReference type="CDD" id="cd05013">
    <property type="entry name" value="SIS_RpiR"/>
    <property type="match status" value="1"/>
</dbReference>
<dbReference type="PROSITE" id="PS51464">
    <property type="entry name" value="SIS"/>
    <property type="match status" value="1"/>
</dbReference>
<evidence type="ECO:0000256" key="3">
    <source>
        <dbReference type="ARBA" id="ARBA00023163"/>
    </source>
</evidence>
<dbReference type="AlphaFoldDB" id="A0A2A6FN03"/>
<evidence type="ECO:0000259" key="4">
    <source>
        <dbReference type="PROSITE" id="PS51071"/>
    </source>
</evidence>
<dbReference type="Proteomes" id="UP000219182">
    <property type="component" value="Unassembled WGS sequence"/>
</dbReference>
<accession>A0A2A6FN03</accession>
<evidence type="ECO:0000256" key="2">
    <source>
        <dbReference type="ARBA" id="ARBA00023125"/>
    </source>
</evidence>
<dbReference type="PROSITE" id="PS51071">
    <property type="entry name" value="HTH_RPIR"/>
    <property type="match status" value="1"/>
</dbReference>
<name>A0A2A6FN03_9HYPH</name>
<feature type="domain" description="HTH rpiR-type" evidence="4">
    <location>
        <begin position="15"/>
        <end position="91"/>
    </location>
</feature>
<dbReference type="InterPro" id="IPR036388">
    <property type="entry name" value="WH-like_DNA-bd_sf"/>
</dbReference>
<keyword evidence="3" id="KW-0804">Transcription</keyword>
<dbReference type="PANTHER" id="PTHR30514:SF1">
    <property type="entry name" value="HTH-TYPE TRANSCRIPTIONAL REGULATOR HEXR-RELATED"/>
    <property type="match status" value="1"/>
</dbReference>
<dbReference type="PANTHER" id="PTHR30514">
    <property type="entry name" value="GLUCOKINASE"/>
    <property type="match status" value="1"/>
</dbReference>
<dbReference type="SUPFAM" id="SSF53697">
    <property type="entry name" value="SIS domain"/>
    <property type="match status" value="1"/>
</dbReference>
<keyword evidence="1" id="KW-0805">Transcription regulation</keyword>
<evidence type="ECO:0000313" key="6">
    <source>
        <dbReference type="EMBL" id="PDQ23122.1"/>
    </source>
</evidence>
<evidence type="ECO:0000259" key="5">
    <source>
        <dbReference type="PROSITE" id="PS51464"/>
    </source>
</evidence>
<proteinExistence type="predicted"/>
<dbReference type="InterPro" id="IPR009057">
    <property type="entry name" value="Homeodomain-like_sf"/>
</dbReference>
<feature type="domain" description="SIS" evidence="5">
    <location>
        <begin position="135"/>
        <end position="274"/>
    </location>
</feature>
<dbReference type="InterPro" id="IPR000281">
    <property type="entry name" value="HTH_RpiR"/>
</dbReference>
<sequence length="296" mass="32507">MPPKPRLSTPTDGNDNILEVVRVKRHELRKSDRKVCDVVLADPKRILNATVAETAEWAEVSQPTVIRFCISIGCQGYQDFKLRLAQSLALGTPATHSVILDTDSSAEVAEKIFDYTITSLDWVRNRLDPVAIGQAVHILEKANRIEFFGFGASGIVARDAQQKFPLFGVPCGAETDSHQQIMLVSMLKPGDVVVVISNTGATLSIIETARRARERGCQVIGLVGMNGPLVHYCDVVIVVETLENTNIYTPTISRIAALTVVDVLSTAVALRRGAEHVDRFTGMKRNLSFLRTTDRI</sequence>
<comment type="caution">
    <text evidence="6">The sequence shown here is derived from an EMBL/GenBank/DDBJ whole genome shotgun (WGS) entry which is preliminary data.</text>
</comment>
<dbReference type="GO" id="GO:0097367">
    <property type="term" value="F:carbohydrate derivative binding"/>
    <property type="evidence" value="ECO:0007669"/>
    <property type="project" value="InterPro"/>
</dbReference>
<gene>
    <name evidence="6" type="ORF">CN311_00015</name>
</gene>
<dbReference type="Pfam" id="PF01418">
    <property type="entry name" value="HTH_6"/>
    <property type="match status" value="1"/>
</dbReference>
<organism evidence="6 7">
    <name type="scientific">Mesorhizobium sanjuanii</name>
    <dbReference type="NCBI Taxonomy" id="2037900"/>
    <lineage>
        <taxon>Bacteria</taxon>
        <taxon>Pseudomonadati</taxon>
        <taxon>Pseudomonadota</taxon>
        <taxon>Alphaproteobacteria</taxon>
        <taxon>Hyphomicrobiales</taxon>
        <taxon>Phyllobacteriaceae</taxon>
        <taxon>Mesorhizobium</taxon>
    </lineage>
</organism>
<dbReference type="RefSeq" id="WP_097571427.1">
    <property type="nucleotide sequence ID" value="NZ_NWQG01000001.1"/>
</dbReference>
<keyword evidence="7" id="KW-1185">Reference proteome</keyword>
<dbReference type="GO" id="GO:0003700">
    <property type="term" value="F:DNA-binding transcription factor activity"/>
    <property type="evidence" value="ECO:0007669"/>
    <property type="project" value="InterPro"/>
</dbReference>
<reference evidence="6 7" key="1">
    <citation type="submission" date="2017-09" db="EMBL/GenBank/DDBJ databases">
        <title>Mesorhizobum sanjuanii sp. nov. isolated from nodules of Lotus tenuis in saline-alkaline lowlands of Flooding Pampa.</title>
        <authorList>
            <person name="Sannazzaro A.I."/>
            <person name="Torres Tejerizo G.A."/>
            <person name="Fontana F."/>
            <person name="Cumpa Velazquez L.M."/>
            <person name="Hansen L."/>
            <person name="Pistorio M."/>
            <person name="Estrella M.J."/>
        </authorList>
    </citation>
    <scope>NUCLEOTIDE SEQUENCE [LARGE SCALE GENOMIC DNA]</scope>
    <source>
        <strain evidence="6 7">BSA136</strain>
    </source>
</reference>
<dbReference type="InterPro" id="IPR001347">
    <property type="entry name" value="SIS_dom"/>
</dbReference>
<dbReference type="InterPro" id="IPR035472">
    <property type="entry name" value="RpiR-like_SIS"/>
</dbReference>
<dbReference type="Pfam" id="PF01380">
    <property type="entry name" value="SIS"/>
    <property type="match status" value="1"/>
</dbReference>
<dbReference type="EMBL" id="NWQG01000001">
    <property type="protein sequence ID" value="PDQ23122.1"/>
    <property type="molecule type" value="Genomic_DNA"/>
</dbReference>
<dbReference type="Gene3D" id="1.10.10.10">
    <property type="entry name" value="Winged helix-like DNA-binding domain superfamily/Winged helix DNA-binding domain"/>
    <property type="match status" value="1"/>
</dbReference>
<dbReference type="Gene3D" id="3.40.50.10490">
    <property type="entry name" value="Glucose-6-phosphate isomerase like protein, domain 1"/>
    <property type="match status" value="1"/>
</dbReference>